<name>A0A1U7XY34_NICSY</name>
<dbReference type="InterPro" id="IPR036398">
    <property type="entry name" value="CA_dom_sf"/>
</dbReference>
<keyword evidence="3" id="KW-1185">Reference proteome</keyword>
<dbReference type="eggNOG" id="KOG0382">
    <property type="taxonomic scope" value="Eukaryota"/>
</dbReference>
<dbReference type="InterPro" id="IPR041891">
    <property type="entry name" value="Alpha_CA_prokaryot-like"/>
</dbReference>
<sequence>MRMAVKAKMLFISFLFLSSVFLARSGEVDDESEFSYDEKSENGPANWGNIRPDWKDCSGKLQPPIDLFELRAEVVSKLGILQTDYKPSNATLLNRGHDIMLRWDDGGYLKINGTQYQLKQLHWHTPSEHTVNGERFNLESHLVHESNNGKFAVIGIIYEIGLWPDPFLSMIENDLKVPADKKGIERATGTIDPNQIKLDGKQYFRYIGSLTTPPCTEGVVWTIDRK</sequence>
<feature type="non-terminal residue" evidence="4">
    <location>
        <position position="226"/>
    </location>
</feature>
<dbReference type="PANTHER" id="PTHR18952:SF232">
    <property type="entry name" value="CARBONIC ANHYDRASE"/>
    <property type="match status" value="1"/>
</dbReference>
<organism evidence="3 4">
    <name type="scientific">Nicotiana sylvestris</name>
    <name type="common">Wood tobacco</name>
    <name type="synonym">South American tobacco</name>
    <dbReference type="NCBI Taxonomy" id="4096"/>
    <lineage>
        <taxon>Eukaryota</taxon>
        <taxon>Viridiplantae</taxon>
        <taxon>Streptophyta</taxon>
        <taxon>Embryophyta</taxon>
        <taxon>Tracheophyta</taxon>
        <taxon>Spermatophyta</taxon>
        <taxon>Magnoliopsida</taxon>
        <taxon>eudicotyledons</taxon>
        <taxon>Gunneridae</taxon>
        <taxon>Pentapetalae</taxon>
        <taxon>asterids</taxon>
        <taxon>lamiids</taxon>
        <taxon>Solanales</taxon>
        <taxon>Solanaceae</taxon>
        <taxon>Nicotianoideae</taxon>
        <taxon>Nicotianeae</taxon>
        <taxon>Nicotiana</taxon>
    </lineage>
</organism>
<feature type="domain" description="Alpha-carbonic anhydrase" evidence="2">
    <location>
        <begin position="32"/>
        <end position="226"/>
    </location>
</feature>
<dbReference type="Gene3D" id="3.10.200.10">
    <property type="entry name" value="Alpha carbonic anhydrase"/>
    <property type="match status" value="1"/>
</dbReference>
<proteinExistence type="predicted"/>
<dbReference type="AlphaFoldDB" id="A0A1U7XY34"/>
<dbReference type="STRING" id="4096.A0A1U7XY34"/>
<dbReference type="InterPro" id="IPR001148">
    <property type="entry name" value="CA_dom"/>
</dbReference>
<reference evidence="3" key="1">
    <citation type="journal article" date="2013" name="Genome Biol.">
        <title>Reference genomes and transcriptomes of Nicotiana sylvestris and Nicotiana tomentosiformis.</title>
        <authorList>
            <person name="Sierro N."/>
            <person name="Battey J.N."/>
            <person name="Ouadi S."/>
            <person name="Bovet L."/>
            <person name="Goepfert S."/>
            <person name="Bakaher N."/>
            <person name="Peitsch M.C."/>
            <person name="Ivanov N.V."/>
        </authorList>
    </citation>
    <scope>NUCLEOTIDE SEQUENCE [LARGE SCALE GENOMIC DNA]</scope>
</reference>
<dbReference type="CDD" id="cd03124">
    <property type="entry name" value="alpha_CA_prokaryotic_like"/>
    <property type="match status" value="1"/>
</dbReference>
<dbReference type="SUPFAM" id="SSF51069">
    <property type="entry name" value="Carbonic anhydrase"/>
    <property type="match status" value="1"/>
</dbReference>
<protein>
    <submittedName>
        <fullName evidence="4">LOW QUALITY PROTEIN: bifunctional monodehydroascorbate reductase and carbonic anhydrase nectarin-3-like</fullName>
    </submittedName>
</protein>
<dbReference type="GO" id="GO:0004089">
    <property type="term" value="F:carbonate dehydratase activity"/>
    <property type="evidence" value="ECO:0007669"/>
    <property type="project" value="InterPro"/>
</dbReference>
<evidence type="ECO:0000313" key="3">
    <source>
        <dbReference type="Proteomes" id="UP000189701"/>
    </source>
</evidence>
<evidence type="ECO:0000313" key="4">
    <source>
        <dbReference type="RefSeq" id="XP_009795833.1"/>
    </source>
</evidence>
<dbReference type="PANTHER" id="PTHR18952">
    <property type="entry name" value="CARBONIC ANHYDRASE"/>
    <property type="match status" value="1"/>
</dbReference>
<dbReference type="InterPro" id="IPR023561">
    <property type="entry name" value="Carbonic_anhydrase_a-class"/>
</dbReference>
<dbReference type="Pfam" id="PF00194">
    <property type="entry name" value="Carb_anhydrase"/>
    <property type="match status" value="1"/>
</dbReference>
<dbReference type="Proteomes" id="UP000189701">
    <property type="component" value="Unplaced"/>
</dbReference>
<dbReference type="GO" id="GO:0008270">
    <property type="term" value="F:zinc ion binding"/>
    <property type="evidence" value="ECO:0007669"/>
    <property type="project" value="InterPro"/>
</dbReference>
<keyword evidence="1" id="KW-0732">Signal</keyword>
<dbReference type="SMART" id="SM01057">
    <property type="entry name" value="Carb_anhydrase"/>
    <property type="match status" value="1"/>
</dbReference>
<feature type="chain" id="PRO_5010580830" evidence="1">
    <location>
        <begin position="26"/>
        <end position="226"/>
    </location>
</feature>
<evidence type="ECO:0000259" key="2">
    <source>
        <dbReference type="PROSITE" id="PS51144"/>
    </source>
</evidence>
<feature type="signal peptide" evidence="1">
    <location>
        <begin position="1"/>
        <end position="25"/>
    </location>
</feature>
<reference evidence="4" key="2">
    <citation type="submission" date="2025-08" db="UniProtKB">
        <authorList>
            <consortium name="RefSeq"/>
        </authorList>
    </citation>
    <scope>IDENTIFICATION</scope>
    <source>
        <tissue evidence="4">Leaf</tissue>
    </source>
</reference>
<dbReference type="PROSITE" id="PS51144">
    <property type="entry name" value="ALPHA_CA_2"/>
    <property type="match status" value="1"/>
</dbReference>
<evidence type="ECO:0000256" key="1">
    <source>
        <dbReference type="SAM" id="SignalP"/>
    </source>
</evidence>
<dbReference type="RefSeq" id="XP_009795833.1">
    <property type="nucleotide sequence ID" value="XM_009797531.1"/>
</dbReference>
<gene>
    <name evidence="4" type="primary">LOC104242477</name>
</gene>
<accession>A0A1U7XY34</accession>
<dbReference type="GO" id="GO:0006730">
    <property type="term" value="P:one-carbon metabolic process"/>
    <property type="evidence" value="ECO:0007669"/>
    <property type="project" value="TreeGrafter"/>
</dbReference>